<name>A0ABZ2MA25_9BACT</name>
<dbReference type="Pfam" id="PF13417">
    <property type="entry name" value="GST_N_3"/>
    <property type="match status" value="1"/>
</dbReference>
<dbReference type="SUPFAM" id="SSF47616">
    <property type="entry name" value="GST C-terminal domain-like"/>
    <property type="match status" value="1"/>
</dbReference>
<dbReference type="PROSITE" id="PS50405">
    <property type="entry name" value="GST_CTER"/>
    <property type="match status" value="1"/>
</dbReference>
<dbReference type="SFLD" id="SFLDG01150">
    <property type="entry name" value="Main.1:_Beta-like"/>
    <property type="match status" value="1"/>
</dbReference>
<evidence type="ECO:0000259" key="2">
    <source>
        <dbReference type="PROSITE" id="PS50405"/>
    </source>
</evidence>
<dbReference type="SFLD" id="SFLDS00019">
    <property type="entry name" value="Glutathione_Transferase_(cytos"/>
    <property type="match status" value="1"/>
</dbReference>
<dbReference type="InterPro" id="IPR036249">
    <property type="entry name" value="Thioredoxin-like_sf"/>
</dbReference>
<dbReference type="InterPro" id="IPR010987">
    <property type="entry name" value="Glutathione-S-Trfase_C-like"/>
</dbReference>
<gene>
    <name evidence="3" type="ORF">LZC94_19305</name>
</gene>
<dbReference type="Proteomes" id="UP001370348">
    <property type="component" value="Chromosome"/>
</dbReference>
<dbReference type="PANTHER" id="PTHR44051">
    <property type="entry name" value="GLUTATHIONE S-TRANSFERASE-RELATED"/>
    <property type="match status" value="1"/>
</dbReference>
<dbReference type="InterPro" id="IPR040079">
    <property type="entry name" value="Glutathione_S-Trfase"/>
</dbReference>
<dbReference type="Gene3D" id="3.40.30.10">
    <property type="entry name" value="Glutaredoxin"/>
    <property type="match status" value="1"/>
</dbReference>
<proteinExistence type="predicted"/>
<keyword evidence="4" id="KW-1185">Reference proteome</keyword>
<dbReference type="SFLD" id="SFLDG00358">
    <property type="entry name" value="Main_(cytGST)"/>
    <property type="match status" value="1"/>
</dbReference>
<dbReference type="PROSITE" id="PS50404">
    <property type="entry name" value="GST_NTER"/>
    <property type="match status" value="1"/>
</dbReference>
<reference evidence="3 4" key="1">
    <citation type="submission" date="2021-12" db="EMBL/GenBank/DDBJ databases">
        <title>Discovery of the Pendulisporaceae a myxobacterial family with distinct sporulation behavior and unique specialized metabolism.</title>
        <authorList>
            <person name="Garcia R."/>
            <person name="Popoff A."/>
            <person name="Bader C.D."/>
            <person name="Loehr J."/>
            <person name="Walesch S."/>
            <person name="Walt C."/>
            <person name="Boldt J."/>
            <person name="Bunk B."/>
            <person name="Haeckl F.J.F.P.J."/>
            <person name="Gunesch A.P."/>
            <person name="Birkelbach J."/>
            <person name="Nuebel U."/>
            <person name="Pietschmann T."/>
            <person name="Bach T."/>
            <person name="Mueller R."/>
        </authorList>
    </citation>
    <scope>NUCLEOTIDE SEQUENCE [LARGE SCALE GENOMIC DNA]</scope>
    <source>
        <strain evidence="3 4">MSr11954</strain>
    </source>
</reference>
<accession>A0ABZ2MA25</accession>
<evidence type="ECO:0000313" key="3">
    <source>
        <dbReference type="EMBL" id="WXB19365.1"/>
    </source>
</evidence>
<evidence type="ECO:0000313" key="4">
    <source>
        <dbReference type="Proteomes" id="UP001370348"/>
    </source>
</evidence>
<dbReference type="PANTHER" id="PTHR44051:SF8">
    <property type="entry name" value="GLUTATHIONE S-TRANSFERASE GSTA"/>
    <property type="match status" value="1"/>
</dbReference>
<protein>
    <submittedName>
        <fullName evidence="3">Glutathione S-transferase family protein</fullName>
    </submittedName>
</protein>
<organism evidence="3 4">
    <name type="scientific">Pendulispora albinea</name>
    <dbReference type="NCBI Taxonomy" id="2741071"/>
    <lineage>
        <taxon>Bacteria</taxon>
        <taxon>Pseudomonadati</taxon>
        <taxon>Myxococcota</taxon>
        <taxon>Myxococcia</taxon>
        <taxon>Myxococcales</taxon>
        <taxon>Sorangiineae</taxon>
        <taxon>Pendulisporaceae</taxon>
        <taxon>Pendulispora</taxon>
    </lineage>
</organism>
<dbReference type="SUPFAM" id="SSF52833">
    <property type="entry name" value="Thioredoxin-like"/>
    <property type="match status" value="1"/>
</dbReference>
<dbReference type="InterPro" id="IPR004046">
    <property type="entry name" value="GST_C"/>
</dbReference>
<dbReference type="Pfam" id="PF00043">
    <property type="entry name" value="GST_C"/>
    <property type="match status" value="1"/>
</dbReference>
<feature type="domain" description="GST N-terminal" evidence="1">
    <location>
        <begin position="1"/>
        <end position="80"/>
    </location>
</feature>
<dbReference type="InterPro" id="IPR004045">
    <property type="entry name" value="Glutathione_S-Trfase_N"/>
</dbReference>
<dbReference type="RefSeq" id="WP_394828985.1">
    <property type="nucleotide sequence ID" value="NZ_CP089984.1"/>
</dbReference>
<feature type="domain" description="GST C-terminal" evidence="2">
    <location>
        <begin position="85"/>
        <end position="204"/>
    </location>
</feature>
<dbReference type="Gene3D" id="1.20.1050.10">
    <property type="match status" value="1"/>
</dbReference>
<dbReference type="InterPro" id="IPR036282">
    <property type="entry name" value="Glutathione-S-Trfase_C_sf"/>
</dbReference>
<dbReference type="EMBL" id="CP089984">
    <property type="protein sequence ID" value="WXB19365.1"/>
    <property type="molecule type" value="Genomic_DNA"/>
</dbReference>
<sequence>MKLYVSPYSYNARKALVTAFQLGLSPERIVVDLVKLEQRAPAYLALNPSGKVPVLVDGDFVLCESQAIMAYLADATPGQSLHPTELRARAQVNRWMFWSANHWGVAISMINWERAVKKAIGAGEPDAAQIARGEGLFHDFSKVLDAQLAGRTWLAGDTLSLADISVACPLMVAAAAQLPIQPYRNIGAWFERVQSLDAWKRAAG</sequence>
<evidence type="ECO:0000259" key="1">
    <source>
        <dbReference type="PROSITE" id="PS50404"/>
    </source>
</evidence>